<dbReference type="Pfam" id="PF00036">
    <property type="entry name" value="EF-hand_1"/>
    <property type="match status" value="1"/>
</dbReference>
<evidence type="ECO:0000256" key="6">
    <source>
        <dbReference type="ARBA" id="ARBA00023288"/>
    </source>
</evidence>
<evidence type="ECO:0000313" key="8">
    <source>
        <dbReference type="EMBL" id="CAF1297484.1"/>
    </source>
</evidence>
<dbReference type="InterPro" id="IPR002048">
    <property type="entry name" value="EF_hand_dom"/>
</dbReference>
<dbReference type="Gene3D" id="1.10.238.10">
    <property type="entry name" value="EF-hand"/>
    <property type="match status" value="1"/>
</dbReference>
<dbReference type="SUPFAM" id="SSF47473">
    <property type="entry name" value="EF-hand"/>
    <property type="match status" value="1"/>
</dbReference>
<evidence type="ECO:0000256" key="4">
    <source>
        <dbReference type="ARBA" id="ARBA00022737"/>
    </source>
</evidence>
<comment type="caution">
    <text evidence="8">The sequence shown here is derived from an EMBL/GenBank/DDBJ whole genome shotgun (WGS) entry which is preliminary data.</text>
</comment>
<dbReference type="CDD" id="cd00051">
    <property type="entry name" value="EFh"/>
    <property type="match status" value="1"/>
</dbReference>
<organism evidence="8 9">
    <name type="scientific">Rotaria sordida</name>
    <dbReference type="NCBI Taxonomy" id="392033"/>
    <lineage>
        <taxon>Eukaryota</taxon>
        <taxon>Metazoa</taxon>
        <taxon>Spiralia</taxon>
        <taxon>Gnathifera</taxon>
        <taxon>Rotifera</taxon>
        <taxon>Eurotatoria</taxon>
        <taxon>Bdelloidea</taxon>
        <taxon>Philodinida</taxon>
        <taxon>Philodinidae</taxon>
        <taxon>Rotaria</taxon>
    </lineage>
</organism>
<keyword evidence="2" id="KW-0519">Myristate</keyword>
<dbReference type="Proteomes" id="UP000663864">
    <property type="component" value="Unassembled WGS sequence"/>
</dbReference>
<evidence type="ECO:0000313" key="9">
    <source>
        <dbReference type="Proteomes" id="UP000663864"/>
    </source>
</evidence>
<gene>
    <name evidence="8" type="ORF">ZHD862_LOCUS27781</name>
</gene>
<keyword evidence="5" id="KW-0106">Calcium</keyword>
<feature type="domain" description="EF-hand" evidence="7">
    <location>
        <begin position="47"/>
        <end position="82"/>
    </location>
</feature>
<name>A0A815DIC9_9BILA</name>
<accession>A0A815DIC9</accession>
<keyword evidence="3" id="KW-0479">Metal-binding</keyword>
<evidence type="ECO:0000256" key="3">
    <source>
        <dbReference type="ARBA" id="ARBA00022723"/>
    </source>
</evidence>
<dbReference type="PANTHER" id="PTHR23055:SF178">
    <property type="entry name" value="NEUROCALCIN HOMOLOG"/>
    <property type="match status" value="1"/>
</dbReference>
<evidence type="ECO:0000256" key="2">
    <source>
        <dbReference type="ARBA" id="ARBA00022707"/>
    </source>
</evidence>
<evidence type="ECO:0000259" key="7">
    <source>
        <dbReference type="PROSITE" id="PS50222"/>
    </source>
</evidence>
<feature type="domain" description="EF-hand" evidence="7">
    <location>
        <begin position="11"/>
        <end position="46"/>
    </location>
</feature>
<dbReference type="InterPro" id="IPR028846">
    <property type="entry name" value="Recoverin"/>
</dbReference>
<dbReference type="SMART" id="SM00054">
    <property type="entry name" value="EFh"/>
    <property type="match status" value="2"/>
</dbReference>
<comment type="similarity">
    <text evidence="1">Belongs to the recoverin family.</text>
</comment>
<dbReference type="EMBL" id="CAJNOT010002236">
    <property type="protein sequence ID" value="CAF1297484.1"/>
    <property type="molecule type" value="Genomic_DNA"/>
</dbReference>
<evidence type="ECO:0000256" key="1">
    <source>
        <dbReference type="ARBA" id="ARBA00006049"/>
    </source>
</evidence>
<dbReference type="GO" id="GO:0005509">
    <property type="term" value="F:calcium ion binding"/>
    <property type="evidence" value="ECO:0007669"/>
    <property type="project" value="InterPro"/>
</dbReference>
<dbReference type="PRINTS" id="PR00450">
    <property type="entry name" value="RECOVERIN"/>
</dbReference>
<dbReference type="PANTHER" id="PTHR23055">
    <property type="entry name" value="CALCIUM BINDING PROTEINS"/>
    <property type="match status" value="1"/>
</dbReference>
<dbReference type="Pfam" id="PF13202">
    <property type="entry name" value="EF-hand_5"/>
    <property type="match status" value="1"/>
</dbReference>
<keyword evidence="4" id="KW-0677">Repeat</keyword>
<dbReference type="InterPro" id="IPR018247">
    <property type="entry name" value="EF_Hand_1_Ca_BS"/>
</dbReference>
<proteinExistence type="inferred from homology"/>
<dbReference type="AlphaFoldDB" id="A0A815DIC9"/>
<dbReference type="PROSITE" id="PS50222">
    <property type="entry name" value="EF_HAND_2"/>
    <property type="match status" value="2"/>
</dbReference>
<reference evidence="8" key="1">
    <citation type="submission" date="2021-02" db="EMBL/GenBank/DDBJ databases">
        <authorList>
            <person name="Nowell W R."/>
        </authorList>
    </citation>
    <scope>NUCLEOTIDE SEQUENCE</scope>
</reference>
<protein>
    <recommendedName>
        <fullName evidence="7">EF-hand domain-containing protein</fullName>
    </recommendedName>
</protein>
<dbReference type="InterPro" id="IPR011992">
    <property type="entry name" value="EF-hand-dom_pair"/>
</dbReference>
<dbReference type="PROSITE" id="PS00018">
    <property type="entry name" value="EF_HAND_1"/>
    <property type="match status" value="2"/>
</dbReference>
<sequence length="135" mass="15502">MYEELLGEHDQNGVLVDKVFTIFDTNEDGAIDFTEFIVGITVFREKALETRLERVFDIIDVSGDGYISFDEMLNFMSKVLILADPQKRKNIDGKTLAAMVFTMFGLNNTSQKISKRQFIEGCQNNEDLRNIFQTE</sequence>
<evidence type="ECO:0000256" key="5">
    <source>
        <dbReference type="ARBA" id="ARBA00022837"/>
    </source>
</evidence>
<keyword evidence="6" id="KW-0449">Lipoprotein</keyword>